<feature type="transmembrane region" description="Helical" evidence="2">
    <location>
        <begin position="329"/>
        <end position="353"/>
    </location>
</feature>
<proteinExistence type="predicted"/>
<sequence length="995" mass="111276">MYVEGRVLEKTNLGAEVSFKEAKKEVQETGEQQGSVGFASLAPEAMQTPQESGTDNKADEVTNILGGKTEPNINNVVEETDLDGNDRRMQQTKHSSETSKAKRLFGLSRPQTATRKGNDPSNYEERFAEDAQYEETGSNARVWRVYQEESAIHDGNMVEEARDHVDVLLVFAGLFSAVVTTFIVQTSQNLQTNYSQVSASLLLELVLIQYSIANGTTPPSISVASLNPSLTFTPSMTDVWVNALWFTSLFLSLTTALVGVLVKQWFHYYVALPSGTVRERCFVRQYRYTGIQKWKVPIIIGLLPVLMHLALAIFFAGLVLFLHPLQAQLSWFIGIGTVSVYIAYTVATILPMFDPLCPYHTPLCDFLYVLPGHLSSFLARSGYAVIDALQRTRISFLRRCGWQCDGYYPDYRAPKVIISLRSQEVESVKQMATRLSVEALHWLCTISSNPAVGSITVQAFGGLPLASTELIDEIFTDEGGLRVRVTSAAHKLLKDSLSETADARQMPLPGMELRVDRLLRSQSVFPYYWPKTPTGIKVKYVDVLATQPHRHLSNPPLSDNTHDTLKPRVFFRYTILANLAFPPLVWKSLIESANKDGAFAPLANIHTFDQYPVSLCCAVLRAYGRRGNHPRQDFDSLAIVDFETAASQLSHSIITDSVISMISAEFDPFPEHSTSVRAAGAAVLFLLHQLALLPPDASPEEAHLTRVQDWPQELRGNSDVFDRVEGLIIRAAKGQGSRQSDKHLAFLVNAYEFAVKADPSRCSLEVVQWLCDTMLSRQWGNGQWYTLNTVCELVGLCLQSREPSVLEIFYQVRFLETLARRGDLVRFGFGSCWSGVVAQYIAVLSEAQGGSSSVDALTLKKHVDDLHRPENLLVACFLLKSGYRKDALLSLACLRSSDLVWGDCRRRLQELANGDKHYFGDADHADAGECKKHIHKTAVVLEQYFSRHASEEEQALMTGTQDNHHQSRLLRVTKLFSSLHRHHQKVEEEWPMGHV</sequence>
<feature type="transmembrane region" description="Helical" evidence="2">
    <location>
        <begin position="167"/>
        <end position="187"/>
    </location>
</feature>
<reference evidence="5" key="1">
    <citation type="journal article" date="2017" name="Nat. Ecol. Evol.">
        <title>Genome expansion and lineage-specific genetic innovations in the forest pathogenic fungi Armillaria.</title>
        <authorList>
            <person name="Sipos G."/>
            <person name="Prasanna A.N."/>
            <person name="Walter M.C."/>
            <person name="O'Connor E."/>
            <person name="Balint B."/>
            <person name="Krizsan K."/>
            <person name="Kiss B."/>
            <person name="Hess J."/>
            <person name="Varga T."/>
            <person name="Slot J."/>
            <person name="Riley R."/>
            <person name="Boka B."/>
            <person name="Rigling D."/>
            <person name="Barry K."/>
            <person name="Lee J."/>
            <person name="Mihaltcheva S."/>
            <person name="LaButti K."/>
            <person name="Lipzen A."/>
            <person name="Waldron R."/>
            <person name="Moloney N.M."/>
            <person name="Sperisen C."/>
            <person name="Kredics L."/>
            <person name="Vagvoelgyi C."/>
            <person name="Patrignani A."/>
            <person name="Fitzpatrick D."/>
            <person name="Nagy I."/>
            <person name="Doyle S."/>
            <person name="Anderson J.B."/>
            <person name="Grigoriev I.V."/>
            <person name="Gueldener U."/>
            <person name="Muensterkoetter M."/>
            <person name="Nagy L.G."/>
        </authorList>
    </citation>
    <scope>NUCLEOTIDE SEQUENCE [LARGE SCALE GENOMIC DNA]</scope>
    <source>
        <strain evidence="5">C18/9</strain>
    </source>
</reference>
<feature type="domain" description="DUF6535" evidence="3">
    <location>
        <begin position="143"/>
        <end position="323"/>
    </location>
</feature>
<feature type="region of interest" description="Disordered" evidence="1">
    <location>
        <begin position="24"/>
        <end position="122"/>
    </location>
</feature>
<keyword evidence="2" id="KW-0472">Membrane</keyword>
<gene>
    <name evidence="4" type="ORF">ARMOST_05820</name>
</gene>
<evidence type="ECO:0000313" key="4">
    <source>
        <dbReference type="EMBL" id="SJL02492.1"/>
    </source>
</evidence>
<dbReference type="Pfam" id="PF20153">
    <property type="entry name" value="DUF6535"/>
    <property type="match status" value="1"/>
</dbReference>
<evidence type="ECO:0000259" key="3">
    <source>
        <dbReference type="Pfam" id="PF20153"/>
    </source>
</evidence>
<keyword evidence="5" id="KW-1185">Reference proteome</keyword>
<name>A0A284R1B3_ARMOS</name>
<feature type="transmembrane region" description="Helical" evidence="2">
    <location>
        <begin position="298"/>
        <end position="322"/>
    </location>
</feature>
<feature type="compositionally biased region" description="Polar residues" evidence="1">
    <location>
        <begin position="109"/>
        <end position="121"/>
    </location>
</feature>
<dbReference type="STRING" id="47428.A0A284R1B3"/>
<keyword evidence="2" id="KW-0812">Transmembrane</keyword>
<accession>A0A284R1B3</accession>
<organism evidence="4 5">
    <name type="scientific">Armillaria ostoyae</name>
    <name type="common">Armillaria root rot fungus</name>
    <dbReference type="NCBI Taxonomy" id="47428"/>
    <lineage>
        <taxon>Eukaryota</taxon>
        <taxon>Fungi</taxon>
        <taxon>Dikarya</taxon>
        <taxon>Basidiomycota</taxon>
        <taxon>Agaricomycotina</taxon>
        <taxon>Agaricomycetes</taxon>
        <taxon>Agaricomycetidae</taxon>
        <taxon>Agaricales</taxon>
        <taxon>Marasmiineae</taxon>
        <taxon>Physalacriaceae</taxon>
        <taxon>Armillaria</taxon>
    </lineage>
</organism>
<dbReference type="OrthoDB" id="2950162at2759"/>
<dbReference type="EMBL" id="FUEG01000003">
    <property type="protein sequence ID" value="SJL02492.1"/>
    <property type="molecule type" value="Genomic_DNA"/>
</dbReference>
<evidence type="ECO:0000313" key="5">
    <source>
        <dbReference type="Proteomes" id="UP000219338"/>
    </source>
</evidence>
<feature type="compositionally biased region" description="Basic and acidic residues" evidence="1">
    <location>
        <begin position="84"/>
        <end position="100"/>
    </location>
</feature>
<evidence type="ECO:0000256" key="1">
    <source>
        <dbReference type="SAM" id="MobiDB-lite"/>
    </source>
</evidence>
<protein>
    <recommendedName>
        <fullName evidence="3">DUF6535 domain-containing protein</fullName>
    </recommendedName>
</protein>
<dbReference type="InterPro" id="IPR045338">
    <property type="entry name" value="DUF6535"/>
</dbReference>
<dbReference type="AlphaFoldDB" id="A0A284R1B3"/>
<dbReference type="Proteomes" id="UP000219338">
    <property type="component" value="Unassembled WGS sequence"/>
</dbReference>
<evidence type="ECO:0000256" key="2">
    <source>
        <dbReference type="SAM" id="Phobius"/>
    </source>
</evidence>
<keyword evidence="2" id="KW-1133">Transmembrane helix</keyword>
<feature type="transmembrane region" description="Helical" evidence="2">
    <location>
        <begin position="239"/>
        <end position="262"/>
    </location>
</feature>